<dbReference type="HOGENOM" id="CLU_2783028_0_0_1"/>
<reference evidence="4 5" key="1">
    <citation type="journal article" date="2011" name="Nat. Biotechnol.">
        <title>Comparative genomic analysis of the thermophilic biomass-degrading fungi Myceliophthora thermophila and Thielavia terrestris.</title>
        <authorList>
            <person name="Berka R.M."/>
            <person name="Grigoriev I.V."/>
            <person name="Otillar R."/>
            <person name="Salamov A."/>
            <person name="Grimwood J."/>
            <person name="Reid I."/>
            <person name="Ishmael N."/>
            <person name="John T."/>
            <person name="Darmond C."/>
            <person name="Moisan M.-C."/>
            <person name="Henrissat B."/>
            <person name="Coutinho P.M."/>
            <person name="Lombard V."/>
            <person name="Natvig D.O."/>
            <person name="Lindquist E."/>
            <person name="Schmutz J."/>
            <person name="Lucas S."/>
            <person name="Harris P."/>
            <person name="Powlowski J."/>
            <person name="Bellemare A."/>
            <person name="Taylor D."/>
            <person name="Butler G."/>
            <person name="de Vries R.P."/>
            <person name="Allijn I.E."/>
            <person name="van den Brink J."/>
            <person name="Ushinsky S."/>
            <person name="Storms R."/>
            <person name="Powell A.J."/>
            <person name="Paulsen I.T."/>
            <person name="Elbourne L.D.H."/>
            <person name="Baker S.E."/>
            <person name="Magnuson J."/>
            <person name="LaBoissiere S."/>
            <person name="Clutterbuck A.J."/>
            <person name="Martinez D."/>
            <person name="Wogulis M."/>
            <person name="de Leon A.L."/>
            <person name="Rey M.W."/>
            <person name="Tsang A."/>
        </authorList>
    </citation>
    <scope>NUCLEOTIDE SEQUENCE [LARGE SCALE GENOMIC DNA]</scope>
    <source>
        <strain evidence="5">ATCC 38088 / NRRL 8126</strain>
    </source>
</reference>
<dbReference type="SUPFAM" id="SSF56672">
    <property type="entry name" value="DNA/RNA polymerases"/>
    <property type="match status" value="1"/>
</dbReference>
<keyword evidence="3" id="KW-1133">Transmembrane helix</keyword>
<dbReference type="GO" id="GO:0005739">
    <property type="term" value="C:mitochondrion"/>
    <property type="evidence" value="ECO:0007669"/>
    <property type="project" value="UniProtKB-SubCell"/>
</dbReference>
<sequence>RLRDIGLNLDLKKYIFIVKEVKYLGYIIEAKVYIRLNPKKIKAIYNFLGFANFYYNFILNFFKKVALLIRFTYKNVPFR</sequence>
<dbReference type="RefSeq" id="XP_003649841.1">
    <property type="nucleotide sequence ID" value="XM_003649793.1"/>
</dbReference>
<dbReference type="InterPro" id="IPR043502">
    <property type="entry name" value="DNA/RNA_pol_sf"/>
</dbReference>
<evidence type="ECO:0000313" key="4">
    <source>
        <dbReference type="EMBL" id="AEO63505.1"/>
    </source>
</evidence>
<keyword evidence="2" id="KW-0496">Mitochondrion</keyword>
<dbReference type="OrthoDB" id="5599418at2759"/>
<evidence type="ECO:0000256" key="2">
    <source>
        <dbReference type="ARBA" id="ARBA00023128"/>
    </source>
</evidence>
<evidence type="ECO:0000256" key="3">
    <source>
        <dbReference type="SAM" id="Phobius"/>
    </source>
</evidence>
<keyword evidence="5" id="KW-1185">Reference proteome</keyword>
<proteinExistence type="predicted"/>
<feature type="transmembrane region" description="Helical" evidence="3">
    <location>
        <begin position="43"/>
        <end position="62"/>
    </location>
</feature>
<feature type="non-terminal residue" evidence="4">
    <location>
        <position position="1"/>
    </location>
</feature>
<gene>
    <name evidence="4" type="ORF">THITE_40208</name>
</gene>
<dbReference type="AlphaFoldDB" id="G2QSM3"/>
<dbReference type="EMBL" id="CP003009">
    <property type="protein sequence ID" value="AEO63505.1"/>
    <property type="molecule type" value="Genomic_DNA"/>
</dbReference>
<dbReference type="GeneID" id="11523911"/>
<dbReference type="Proteomes" id="UP000008181">
    <property type="component" value="Chromosome 1"/>
</dbReference>
<keyword evidence="3" id="KW-0472">Membrane</keyword>
<name>G2QSM3_THETT</name>
<keyword evidence="3" id="KW-0812">Transmembrane</keyword>
<evidence type="ECO:0000256" key="1">
    <source>
        <dbReference type="ARBA" id="ARBA00004173"/>
    </source>
</evidence>
<accession>G2QSM3</accession>
<dbReference type="KEGG" id="ttt:THITE_40208"/>
<evidence type="ECO:0008006" key="6">
    <source>
        <dbReference type="Google" id="ProtNLM"/>
    </source>
</evidence>
<organism evidence="4 5">
    <name type="scientific">Thermothielavioides terrestris (strain ATCC 38088 / NRRL 8126)</name>
    <name type="common">Thielavia terrestris</name>
    <dbReference type="NCBI Taxonomy" id="578455"/>
    <lineage>
        <taxon>Eukaryota</taxon>
        <taxon>Fungi</taxon>
        <taxon>Dikarya</taxon>
        <taxon>Ascomycota</taxon>
        <taxon>Pezizomycotina</taxon>
        <taxon>Sordariomycetes</taxon>
        <taxon>Sordariomycetidae</taxon>
        <taxon>Sordariales</taxon>
        <taxon>Chaetomiaceae</taxon>
        <taxon>Thermothielavioides</taxon>
        <taxon>Thermothielavioides terrestris</taxon>
    </lineage>
</organism>
<comment type="subcellular location">
    <subcellularLocation>
        <location evidence="1">Mitochondrion</location>
    </subcellularLocation>
</comment>
<evidence type="ECO:0000313" key="5">
    <source>
        <dbReference type="Proteomes" id="UP000008181"/>
    </source>
</evidence>
<protein>
    <recommendedName>
        <fullName evidence="6">Reverse transcriptase domain-containing protein</fullName>
    </recommendedName>
</protein>